<dbReference type="Proteomes" id="UP000018208">
    <property type="component" value="Unassembled WGS sequence"/>
</dbReference>
<evidence type="ECO:0000313" key="2">
    <source>
        <dbReference type="EMBL" id="KAH0574969.1"/>
    </source>
</evidence>
<organism evidence="2 3">
    <name type="scientific">Spironucleus salmonicida</name>
    <dbReference type="NCBI Taxonomy" id="348837"/>
    <lineage>
        <taxon>Eukaryota</taxon>
        <taxon>Metamonada</taxon>
        <taxon>Diplomonadida</taxon>
        <taxon>Hexamitidae</taxon>
        <taxon>Hexamitinae</taxon>
        <taxon>Spironucleus</taxon>
    </lineage>
</organism>
<dbReference type="GeneID" id="94296609"/>
<sequence>MYSNQILWEIGPKSLLRFTTLQKQNVYNHIIIKSIFLNRLKMENLFTLNSANNDDRYEHITTPFPEESKAASAPKSHLDRLPE</sequence>
<dbReference type="KEGG" id="ssao:94296609"/>
<name>A0A9P8RZB8_9EUKA</name>
<comment type="caution">
    <text evidence="2">The sequence shown here is derived from an EMBL/GenBank/DDBJ whole genome shotgun (WGS) entry which is preliminary data.</text>
</comment>
<dbReference type="EMBL" id="AUWU02000003">
    <property type="protein sequence ID" value="KAH0574969.1"/>
    <property type="molecule type" value="Genomic_DNA"/>
</dbReference>
<gene>
    <name evidence="2" type="ORF">SS50377_22586</name>
</gene>
<reference evidence="2 3" key="1">
    <citation type="journal article" date="2014" name="PLoS Genet.">
        <title>The Genome of Spironucleus salmonicida Highlights a Fish Pathogen Adapted to Fluctuating Environments.</title>
        <authorList>
            <person name="Xu F."/>
            <person name="Jerlstrom-Hultqvist J."/>
            <person name="Einarsson E."/>
            <person name="Astvaldsson A."/>
            <person name="Svard S.G."/>
            <person name="Andersson J.O."/>
        </authorList>
    </citation>
    <scope>NUCLEOTIDE SEQUENCE [LARGE SCALE GENOMIC DNA]</scope>
    <source>
        <strain evidence="2 3">ATCC 50377</strain>
    </source>
</reference>
<protein>
    <submittedName>
        <fullName evidence="2">Uncharacterized protein</fullName>
    </submittedName>
</protein>
<proteinExistence type="predicted"/>
<dbReference type="RefSeq" id="XP_067765742.1">
    <property type="nucleotide sequence ID" value="XM_067906474.1"/>
</dbReference>
<evidence type="ECO:0000256" key="1">
    <source>
        <dbReference type="SAM" id="MobiDB-lite"/>
    </source>
</evidence>
<keyword evidence="3" id="KW-1185">Reference proteome</keyword>
<dbReference type="AlphaFoldDB" id="A0A9P8RZB8"/>
<feature type="region of interest" description="Disordered" evidence="1">
    <location>
        <begin position="59"/>
        <end position="83"/>
    </location>
</feature>
<accession>A0A9P8RZB8</accession>
<evidence type="ECO:0000313" key="3">
    <source>
        <dbReference type="Proteomes" id="UP000018208"/>
    </source>
</evidence>